<dbReference type="EMBL" id="UFSP01000001">
    <property type="protein sequence ID" value="SSY94792.1"/>
    <property type="molecule type" value="Genomic_DNA"/>
</dbReference>
<dbReference type="PIRSF" id="PIRSF039032">
    <property type="entry name" value="HigB-2"/>
    <property type="match status" value="1"/>
</dbReference>
<reference evidence="1 2" key="1">
    <citation type="submission" date="2018-06" db="EMBL/GenBank/DDBJ databases">
        <authorList>
            <consortium name="Pathogen Informatics"/>
            <person name="Doyle S."/>
        </authorList>
    </citation>
    <scope>NUCLEOTIDE SEQUENCE [LARGE SCALE GENOMIC DNA]</scope>
    <source>
        <strain evidence="1 2">NCTC5908</strain>
    </source>
</reference>
<dbReference type="RefSeq" id="WP_032995054.1">
    <property type="nucleotide sequence ID" value="NZ_JAWFRY010000004.1"/>
</dbReference>
<dbReference type="Pfam" id="PF06296">
    <property type="entry name" value="RelE"/>
    <property type="match status" value="1"/>
</dbReference>
<proteinExistence type="predicted"/>
<accession>A0A336N815</accession>
<dbReference type="Proteomes" id="UP000253728">
    <property type="component" value="Unassembled WGS sequence"/>
</dbReference>
<evidence type="ECO:0000313" key="2">
    <source>
        <dbReference type="Proteomes" id="UP000253728"/>
    </source>
</evidence>
<gene>
    <name evidence="1" type="ORF">NCTC5908_01020</name>
</gene>
<name>A0A336N815_AGGAP</name>
<dbReference type="AlphaFoldDB" id="A0A336N815"/>
<dbReference type="GeneID" id="49634827"/>
<sequence>MKLSFIELPPFERYRKAYLSDDEYRAFQNELLENPEKGDVIQNTGGLRKIRIADSERNKGKRGGARVIYYYLIRKSRILLVTAYSKNRCEDLTTEQYKILAKLVKEIEELEQ</sequence>
<organism evidence="1 2">
    <name type="scientific">Aggregatibacter aphrophilus</name>
    <name type="common">Haemophilus aphrophilus</name>
    <dbReference type="NCBI Taxonomy" id="732"/>
    <lineage>
        <taxon>Bacteria</taxon>
        <taxon>Pseudomonadati</taxon>
        <taxon>Pseudomonadota</taxon>
        <taxon>Gammaproteobacteria</taxon>
        <taxon>Pasteurellales</taxon>
        <taxon>Pasteurellaceae</taxon>
        <taxon>Aggregatibacter</taxon>
    </lineage>
</organism>
<protein>
    <submittedName>
        <fullName evidence="1">Protein of uncharacterized function (DUF1044)</fullName>
    </submittedName>
</protein>
<dbReference type="InterPro" id="IPR009387">
    <property type="entry name" value="HigB-2"/>
</dbReference>
<evidence type="ECO:0000313" key="1">
    <source>
        <dbReference type="EMBL" id="SSY94792.1"/>
    </source>
</evidence>